<dbReference type="VEuPathDB" id="FungiDB:MPH_00595"/>
<keyword evidence="2 4" id="KW-0863">Zinc-finger</keyword>
<organism evidence="8 9">
    <name type="scientific">Macrophomina phaseolina (strain MS6)</name>
    <name type="common">Charcoal rot fungus</name>
    <dbReference type="NCBI Taxonomy" id="1126212"/>
    <lineage>
        <taxon>Eukaryota</taxon>
        <taxon>Fungi</taxon>
        <taxon>Dikarya</taxon>
        <taxon>Ascomycota</taxon>
        <taxon>Pezizomycotina</taxon>
        <taxon>Dothideomycetes</taxon>
        <taxon>Dothideomycetes incertae sedis</taxon>
        <taxon>Botryosphaeriales</taxon>
        <taxon>Botryosphaeriaceae</taxon>
        <taxon>Macrophomina</taxon>
    </lineage>
</organism>
<dbReference type="eggNOG" id="KOG1558">
    <property type="taxonomic scope" value="Eukaryota"/>
</dbReference>
<evidence type="ECO:0000313" key="9">
    <source>
        <dbReference type="Proteomes" id="UP000007129"/>
    </source>
</evidence>
<feature type="domain" description="RanBP2-type" evidence="6">
    <location>
        <begin position="352"/>
        <end position="381"/>
    </location>
</feature>
<dbReference type="GO" id="GO:0008270">
    <property type="term" value="F:zinc ion binding"/>
    <property type="evidence" value="ECO:0007669"/>
    <property type="project" value="UniProtKB-KW"/>
</dbReference>
<dbReference type="PROSITE" id="PS50199">
    <property type="entry name" value="ZF_RANBP2_2"/>
    <property type="match status" value="1"/>
</dbReference>
<evidence type="ECO:0000256" key="2">
    <source>
        <dbReference type="ARBA" id="ARBA00022771"/>
    </source>
</evidence>
<dbReference type="InterPro" id="IPR053000">
    <property type="entry name" value="WSS1-like_metalloprotease"/>
</dbReference>
<gene>
    <name evidence="8" type="ORF">MPH_00595</name>
</gene>
<proteinExistence type="predicted"/>
<dbReference type="Proteomes" id="UP000007129">
    <property type="component" value="Unassembled WGS sequence"/>
</dbReference>
<feature type="compositionally biased region" description="Basic and acidic residues" evidence="5">
    <location>
        <begin position="150"/>
        <end position="163"/>
    </location>
</feature>
<dbReference type="FunCoup" id="K2SHS2">
    <property type="interactions" value="78"/>
</dbReference>
<dbReference type="OrthoDB" id="261960at2759"/>
<evidence type="ECO:0000256" key="5">
    <source>
        <dbReference type="SAM" id="MobiDB-lite"/>
    </source>
</evidence>
<feature type="region of interest" description="Disordered" evidence="5">
    <location>
        <begin position="256"/>
        <end position="349"/>
    </location>
</feature>
<evidence type="ECO:0000256" key="3">
    <source>
        <dbReference type="ARBA" id="ARBA00022833"/>
    </source>
</evidence>
<evidence type="ECO:0000259" key="7">
    <source>
        <dbReference type="PROSITE" id="PS51397"/>
    </source>
</evidence>
<dbReference type="Gene3D" id="2.30.30.380">
    <property type="entry name" value="Zn-finger domain of Sec23/24"/>
    <property type="match status" value="1"/>
</dbReference>
<keyword evidence="3" id="KW-0862">Zinc</keyword>
<protein>
    <submittedName>
        <fullName evidence="8">Zinc finger RanBP2-type protein</fullName>
    </submittedName>
</protein>
<accession>K2SHS2</accession>
<evidence type="ECO:0000256" key="1">
    <source>
        <dbReference type="ARBA" id="ARBA00022723"/>
    </source>
</evidence>
<dbReference type="GO" id="GO:0008237">
    <property type="term" value="F:metallopeptidase activity"/>
    <property type="evidence" value="ECO:0007669"/>
    <property type="project" value="TreeGrafter"/>
</dbReference>
<evidence type="ECO:0000259" key="6">
    <source>
        <dbReference type="PROSITE" id="PS50199"/>
    </source>
</evidence>
<dbReference type="PROSITE" id="PS51397">
    <property type="entry name" value="WLM"/>
    <property type="match status" value="1"/>
</dbReference>
<dbReference type="PROSITE" id="PS01358">
    <property type="entry name" value="ZF_RANBP2_1"/>
    <property type="match status" value="1"/>
</dbReference>
<dbReference type="GO" id="GO:0006281">
    <property type="term" value="P:DNA repair"/>
    <property type="evidence" value="ECO:0007669"/>
    <property type="project" value="TreeGrafter"/>
</dbReference>
<dbReference type="PANTHER" id="PTHR46622:SF1">
    <property type="entry name" value="DNA-DEPENDENT METALLOPROTEASE WSS1"/>
    <property type="match status" value="1"/>
</dbReference>
<dbReference type="HOGENOM" id="CLU_023057_1_1_1"/>
<dbReference type="EMBL" id="AHHD01000031">
    <property type="protein sequence ID" value="EKG22004.1"/>
    <property type="molecule type" value="Genomic_DNA"/>
</dbReference>
<reference evidence="8 9" key="1">
    <citation type="journal article" date="2012" name="BMC Genomics">
        <title>Tools to kill: Genome of one of the most destructive plant pathogenic fungi Macrophomina phaseolina.</title>
        <authorList>
            <person name="Islam M.S."/>
            <person name="Haque M.S."/>
            <person name="Islam M.M."/>
            <person name="Emdad E.M."/>
            <person name="Halim A."/>
            <person name="Hossen Q.M.M."/>
            <person name="Hossain M.Z."/>
            <person name="Ahmed B."/>
            <person name="Rahim S."/>
            <person name="Rahman M.S."/>
            <person name="Alam M.M."/>
            <person name="Hou S."/>
            <person name="Wan X."/>
            <person name="Saito J.A."/>
            <person name="Alam M."/>
        </authorList>
    </citation>
    <scope>NUCLEOTIDE SEQUENCE [LARGE SCALE GENOMIC DNA]</scope>
    <source>
        <strain evidence="8 9">MS6</strain>
    </source>
</reference>
<keyword evidence="1" id="KW-0479">Metal-binding</keyword>
<dbReference type="InterPro" id="IPR013536">
    <property type="entry name" value="WLM_dom"/>
</dbReference>
<dbReference type="Pfam" id="PF08325">
    <property type="entry name" value="WLM"/>
    <property type="match status" value="1"/>
</dbReference>
<dbReference type="GO" id="GO:0005634">
    <property type="term" value="C:nucleus"/>
    <property type="evidence" value="ECO:0007669"/>
    <property type="project" value="TreeGrafter"/>
</dbReference>
<name>K2SHS2_MACPH</name>
<feature type="region of interest" description="Disordered" evidence="5">
    <location>
        <begin position="145"/>
        <end position="184"/>
    </location>
</feature>
<comment type="caution">
    <text evidence="8">The sequence shown here is derived from an EMBL/GenBank/DDBJ whole genome shotgun (WGS) entry which is preliminary data.</text>
</comment>
<dbReference type="InterPro" id="IPR001876">
    <property type="entry name" value="Znf_RanBP2"/>
</dbReference>
<dbReference type="AlphaFoldDB" id="K2SHS2"/>
<evidence type="ECO:0000313" key="8">
    <source>
        <dbReference type="EMBL" id="EKG22004.1"/>
    </source>
</evidence>
<feature type="domain" description="WLM" evidence="7">
    <location>
        <begin position="1"/>
        <end position="198"/>
    </location>
</feature>
<sequence>MARTEIDPQFGSYMHIRHLQRQEEALLLLKKLASAVKPIMRKRGWKVGELAEFLPPQWNLLGLNVNKGQTIFIRLRHGADPNQFLQYNMLVDTLLHELSHIQWGPHDEKFHKLWDELREEYYALKRQGYTGEGFLGHGRKVGGKAAPLSEIRRQARAAAEKRKTTPSTDSGQRLGGAAPPRGSDMRKVIADAAERRKQITQGCGSGDHAVQQKVEEEARRLGFRTRAEMDDADEIAIAIAMMEGDRDAHRQEMTELGTSQEGLSWSPERGLEMASSADKTRVQNNSPHSATPIKPASSPPHGAASNSSVSTPRPGRPVSRLVATKPAATQTKGSAEVIDLTADSPKKERASQASTWTCEICTLINNMQHLCCDACGVERPESVTKNAGASSPDLAPPLPPRPLGWNCTRCGTFMESNWWTCSACGLMKASS</sequence>
<dbReference type="STRING" id="1126212.K2SHS2"/>
<evidence type="ECO:0000256" key="4">
    <source>
        <dbReference type="PROSITE-ProRule" id="PRU00322"/>
    </source>
</evidence>
<dbReference type="InParanoid" id="K2SHS2"/>
<dbReference type="PANTHER" id="PTHR46622">
    <property type="entry name" value="DNA-DEPENDENT METALLOPROTEASE WSS1"/>
    <property type="match status" value="1"/>
</dbReference>